<keyword evidence="6 9" id="KW-0560">Oxidoreductase</keyword>
<dbReference type="InterPro" id="IPR005144">
    <property type="entry name" value="ATP-cone_dom"/>
</dbReference>
<dbReference type="InterPro" id="IPR039718">
    <property type="entry name" value="Rrm1"/>
</dbReference>
<dbReference type="KEGG" id="vg:40074551"/>
<dbReference type="PANTHER" id="PTHR11573:SF6">
    <property type="entry name" value="RIBONUCLEOSIDE-DIPHOSPHATE REDUCTASE LARGE SUBUNIT"/>
    <property type="match status" value="1"/>
</dbReference>
<dbReference type="PROSITE" id="PS51161">
    <property type="entry name" value="ATP_CONE"/>
    <property type="match status" value="1"/>
</dbReference>
<evidence type="ECO:0000256" key="6">
    <source>
        <dbReference type="ARBA" id="ARBA00023002"/>
    </source>
</evidence>
<evidence type="ECO:0000256" key="1">
    <source>
        <dbReference type="ARBA" id="ARBA00010406"/>
    </source>
</evidence>
<name>A0A1L7N0Y2_9CAUD</name>
<dbReference type="NCBIfam" id="TIGR02506">
    <property type="entry name" value="NrdE_NrdA"/>
    <property type="match status" value="1"/>
</dbReference>
<dbReference type="RefSeq" id="YP_009598849.1">
    <property type="nucleotide sequence ID" value="NC_041911.1"/>
</dbReference>
<evidence type="ECO:0000313" key="12">
    <source>
        <dbReference type="Proteomes" id="UP000222831"/>
    </source>
</evidence>
<evidence type="ECO:0000256" key="3">
    <source>
        <dbReference type="ARBA" id="ARBA00022533"/>
    </source>
</evidence>
<keyword evidence="3" id="KW-0021">Allosteric enzyme</keyword>
<evidence type="ECO:0000256" key="5">
    <source>
        <dbReference type="ARBA" id="ARBA00022840"/>
    </source>
</evidence>
<keyword evidence="4 8" id="KW-0547">Nucleotide-binding</keyword>
<dbReference type="GO" id="GO:0004748">
    <property type="term" value="F:ribonucleoside-diphosphate reductase activity, thioredoxin disulfide as acceptor"/>
    <property type="evidence" value="ECO:0007669"/>
    <property type="project" value="UniProtKB-EC"/>
</dbReference>
<dbReference type="Proteomes" id="UP000222831">
    <property type="component" value="Segment"/>
</dbReference>
<evidence type="ECO:0000313" key="11">
    <source>
        <dbReference type="EMBL" id="BAW19130.1"/>
    </source>
</evidence>
<evidence type="ECO:0000256" key="9">
    <source>
        <dbReference type="RuleBase" id="RU003410"/>
    </source>
</evidence>
<dbReference type="EMBL" id="AP017924">
    <property type="protein sequence ID" value="BAW19130.1"/>
    <property type="molecule type" value="Genomic_DNA"/>
</dbReference>
<dbReference type="Gene3D" id="3.20.70.20">
    <property type="match status" value="1"/>
</dbReference>
<reference evidence="11 12" key="1">
    <citation type="submission" date="2016-12" db="EMBL/GenBank/DDBJ databases">
        <title>Characterization of two jumbo phages RP12 and RP31 infecting the phytopathogen Ralstonia solanacearum.</title>
        <authorList>
            <person name="Kawasaki T."/>
            <person name="Yoshikawa G."/>
            <person name="Ogata H."/>
            <person name="Yamada T."/>
        </authorList>
    </citation>
    <scope>NUCLEOTIDE SEQUENCE [LARGE SCALE GENOMIC DNA]</scope>
    <source>
        <strain evidence="11 12">RP12</strain>
    </source>
</reference>
<dbReference type="GeneID" id="40074551"/>
<dbReference type="OrthoDB" id="2980at10239"/>
<dbReference type="GO" id="GO:0005524">
    <property type="term" value="F:ATP binding"/>
    <property type="evidence" value="ECO:0007669"/>
    <property type="project" value="UniProtKB-UniRule"/>
</dbReference>
<dbReference type="Pfam" id="PF02867">
    <property type="entry name" value="Ribonuc_red_lgC"/>
    <property type="match status" value="1"/>
</dbReference>
<evidence type="ECO:0000259" key="10">
    <source>
        <dbReference type="PROSITE" id="PS51161"/>
    </source>
</evidence>
<dbReference type="EC" id="1.17.4.1" evidence="2 9"/>
<keyword evidence="5 8" id="KW-0067">ATP-binding</keyword>
<comment type="similarity">
    <text evidence="1 9">Belongs to the ribonucleoside diphosphate reductase large chain family.</text>
</comment>
<proteinExistence type="inferred from homology"/>
<evidence type="ECO:0000256" key="2">
    <source>
        <dbReference type="ARBA" id="ARBA00012274"/>
    </source>
</evidence>
<accession>A0A1L7N0Y2</accession>
<dbReference type="Pfam" id="PF00317">
    <property type="entry name" value="Ribonuc_red_lgN"/>
    <property type="match status" value="1"/>
</dbReference>
<dbReference type="InterPro" id="IPR013346">
    <property type="entry name" value="NrdE_NrdA_C"/>
</dbReference>
<evidence type="ECO:0000256" key="4">
    <source>
        <dbReference type="ARBA" id="ARBA00022741"/>
    </source>
</evidence>
<dbReference type="UniPathway" id="UPA00326"/>
<evidence type="ECO:0000256" key="8">
    <source>
        <dbReference type="PROSITE-ProRule" id="PRU00492"/>
    </source>
</evidence>
<keyword evidence="7 9" id="KW-0215">Deoxyribonucleotide synthesis</keyword>
<dbReference type="SUPFAM" id="SSF51998">
    <property type="entry name" value="PFL-like glycyl radical enzymes"/>
    <property type="match status" value="1"/>
</dbReference>
<comment type="function">
    <text evidence="9">Provides the precursors necessary for DNA synthesis. Catalyzes the biosynthesis of deoxyribonucleotides from the corresponding ribonucleotides.</text>
</comment>
<dbReference type="PANTHER" id="PTHR11573">
    <property type="entry name" value="RIBONUCLEOSIDE-DIPHOSPHATE REDUCTASE LARGE CHAIN"/>
    <property type="match status" value="1"/>
</dbReference>
<dbReference type="GO" id="GO:0009263">
    <property type="term" value="P:deoxyribonucleotide biosynthetic process"/>
    <property type="evidence" value="ECO:0007669"/>
    <property type="project" value="UniProtKB-KW"/>
</dbReference>
<keyword evidence="12" id="KW-1185">Reference proteome</keyword>
<sequence length="886" mass="99831">MLQTLIKRNGSEEPLIPAKLNGWGEWAANHLQGRVDWSQAALAAVAKLPEKATTRELMLVLIEELLAIRTWPAYLMAGRLFATVYRKDIYGSINPPSVFDQHKKLEGLTLMRPLQYSKEEYAEIESLIDHNKDFFYPEFALKQIRDKYAIRNHVTGEVFETPQHLYMRMAMTLAENEDPSVRMQVLRKFYDKFSGKKLSAPTPNYLYLGTPHNGWASCCIFTAADDANSLAIGDHIAYMMTVNSAGLGSFISTRTVGDPIAGGRVMHGGKYRYLKANAAATIANKQAARAGAGTTSFSGFDPEAIDIVQYRNPMQPEDKQLRDLHFSMLVNPWFAAKVQKGEDIFTFTEFSAPDLFDAFFSPDIKRFVELYKQYEDNPLFPKKYVNARKLVLHSYAEAFDTGTAYVQNIHEINRHTPFKISPDHRIHSMNLCQEIAEIQAPYFDMRDLYTEEDHGRGEIAMCNLAAIPIENIGEDDDEYLDACYYALKMIDYTILNGEYPFPHLKFTAHKRMNAGVGIMGLATWMARKGLRYDTLEGKAEIHRIFERHMYFLIKASIKISKERGLAPWIHKTKWPEGWTPLQTYNRNVDKIGKFENVYDWDALSQELIANGGIAHSVLSAMMPGESSSKALGSTNSIYPIRSVVITKTDGENNILRWAAVDGDLLGDAYQSVWDLHYKDLIDLYALGQKWTDQGISADEYRKFAPGETTVTEKEVVERFLYMIASGMKSRYYTNSLRPKVKSMEATVSLVASIPGAAEAAVATEAEANTETKAVISRLQTAALNIPTAIGTDESGGYVRTEGDEAYEIFVKARELFGDTFLVHCCGTVKEEGMLPKGSDRFGDSYLIGESWYVWNSESWIKLYTMPSVEYVESEQEDACGGGACKL</sequence>
<organism evidence="11 12">
    <name type="scientific">Ralstonia phage RP12</name>
    <dbReference type="NCBI Taxonomy" id="1923889"/>
    <lineage>
        <taxon>Viruses</taxon>
        <taxon>Duplodnaviria</taxon>
        <taxon>Heunggongvirae</taxon>
        <taxon>Uroviricota</taxon>
        <taxon>Caudoviricetes</taxon>
        <taxon>Chimalliviridae</taxon>
        <taxon>Ripduovirus</taxon>
        <taxon>Ripduovirus RP12</taxon>
    </lineage>
</organism>
<dbReference type="InterPro" id="IPR008926">
    <property type="entry name" value="RNR_R1-su_N"/>
</dbReference>
<feature type="domain" description="ATP-cone" evidence="10">
    <location>
        <begin position="3"/>
        <end position="91"/>
    </location>
</feature>
<dbReference type="InterPro" id="IPR000788">
    <property type="entry name" value="RNR_lg_C"/>
</dbReference>
<dbReference type="InterPro" id="IPR013509">
    <property type="entry name" value="RNR_lsu_N"/>
</dbReference>
<evidence type="ECO:0000256" key="7">
    <source>
        <dbReference type="ARBA" id="ARBA00023116"/>
    </source>
</evidence>
<protein>
    <recommendedName>
        <fullName evidence="2 9">Ribonucleoside-diphosphate reductase</fullName>
        <ecNumber evidence="2 9">1.17.4.1</ecNumber>
    </recommendedName>
</protein>
<comment type="catalytic activity">
    <reaction evidence="9">
        <text>a 2'-deoxyribonucleoside 5'-diphosphate + [thioredoxin]-disulfide + H2O = a ribonucleoside 5'-diphosphate + [thioredoxin]-dithiol</text>
        <dbReference type="Rhea" id="RHEA:23252"/>
        <dbReference type="Rhea" id="RHEA-COMP:10698"/>
        <dbReference type="Rhea" id="RHEA-COMP:10700"/>
        <dbReference type="ChEBI" id="CHEBI:15377"/>
        <dbReference type="ChEBI" id="CHEBI:29950"/>
        <dbReference type="ChEBI" id="CHEBI:50058"/>
        <dbReference type="ChEBI" id="CHEBI:57930"/>
        <dbReference type="ChEBI" id="CHEBI:73316"/>
        <dbReference type="EC" id="1.17.4.1"/>
    </reaction>
</comment>
<dbReference type="SUPFAM" id="SSF48168">
    <property type="entry name" value="R1 subunit of ribonucleotide reductase, N-terminal domain"/>
    <property type="match status" value="1"/>
</dbReference>